<dbReference type="GO" id="GO:0071346">
    <property type="term" value="P:cellular response to type II interferon"/>
    <property type="evidence" value="ECO:0007669"/>
    <property type="project" value="Ensembl"/>
</dbReference>
<evidence type="ECO:0000256" key="3">
    <source>
        <dbReference type="ARBA" id="ARBA00022801"/>
    </source>
</evidence>
<protein>
    <submittedName>
        <fullName evidence="10">Guanylate binding protein 2</fullName>
    </submittedName>
</protein>
<dbReference type="Pfam" id="PF02841">
    <property type="entry name" value="GBP_C"/>
    <property type="match status" value="1"/>
</dbReference>
<evidence type="ECO:0000256" key="4">
    <source>
        <dbReference type="ARBA" id="ARBA00022859"/>
    </source>
</evidence>
<dbReference type="GO" id="GO:0051607">
    <property type="term" value="P:defense response to virus"/>
    <property type="evidence" value="ECO:0007669"/>
    <property type="project" value="Ensembl"/>
</dbReference>
<dbReference type="Gene3D" id="3.40.50.300">
    <property type="entry name" value="P-loop containing nucleotide triphosphate hydrolases"/>
    <property type="match status" value="1"/>
</dbReference>
<dbReference type="PANTHER" id="PTHR10751">
    <property type="entry name" value="GUANYLATE BINDING PROTEIN"/>
    <property type="match status" value="1"/>
</dbReference>
<dbReference type="GO" id="GO:0034504">
    <property type="term" value="P:protein localization to nucleus"/>
    <property type="evidence" value="ECO:0007669"/>
    <property type="project" value="Ensembl"/>
</dbReference>
<dbReference type="FunFam" id="3.40.50.300:FF:000422">
    <property type="entry name" value="Guanylate-binding protein 1"/>
    <property type="match status" value="1"/>
</dbReference>
<evidence type="ECO:0000256" key="8">
    <source>
        <dbReference type="SAM" id="Phobius"/>
    </source>
</evidence>
<dbReference type="GeneTree" id="ENSGT00940000162297"/>
<dbReference type="PROSITE" id="PS51715">
    <property type="entry name" value="G_GB1_RHD3"/>
    <property type="match status" value="1"/>
</dbReference>
<feature type="transmembrane region" description="Helical" evidence="8">
    <location>
        <begin position="35"/>
        <end position="55"/>
    </location>
</feature>
<evidence type="ECO:0000256" key="6">
    <source>
        <dbReference type="PROSITE-ProRule" id="PRU01052"/>
    </source>
</evidence>
<dbReference type="Pfam" id="PF02263">
    <property type="entry name" value="GBP"/>
    <property type="match status" value="1"/>
</dbReference>
<dbReference type="Ensembl" id="ENSCHIT00000036224.1">
    <property type="protein sequence ID" value="ENSCHIP00000028353.1"/>
    <property type="gene ID" value="ENSCHIG00000023910.1"/>
</dbReference>
<keyword evidence="11" id="KW-1185">Reference proteome</keyword>
<reference evidence="10 11" key="1">
    <citation type="submission" date="2016-04" db="EMBL/GenBank/DDBJ databases">
        <title>Polished mammalian reference genomes with single-molecule sequencing and chromosome conformation capture applied to the Capra hircus genome.</title>
        <authorList>
            <person name="Bickhart D.M."/>
            <person name="Koren S."/>
            <person name="Rosen B."/>
            <person name="Hastie A."/>
            <person name="Liachko I."/>
            <person name="Sullivan S.T."/>
            <person name="Burton J."/>
            <person name="Sayre B.L."/>
            <person name="Huson H.J."/>
            <person name="Lee J."/>
            <person name="Lam E."/>
            <person name="Kelley C.M."/>
            <person name="Hutchison J.L."/>
            <person name="Zhou Y."/>
            <person name="Sun J."/>
            <person name="Crisa A."/>
            <person name="Schwartz J.C."/>
            <person name="Hammond J.A."/>
            <person name="Schroeder S.G."/>
            <person name="Liu G.E."/>
            <person name="Dunham M."/>
            <person name="Shendure J."/>
            <person name="Sonstegard T.S."/>
            <person name="Phillippy A.M."/>
            <person name="Van Tassell C.P."/>
            <person name="Smith T.P."/>
        </authorList>
    </citation>
    <scope>NUCLEOTIDE SEQUENCE [LARGE SCALE GENOMIC DNA]</scope>
</reference>
<dbReference type="Gene3D" id="1.20.1000.10">
    <property type="entry name" value="Guanylate-binding protein, C-terminal domain"/>
    <property type="match status" value="1"/>
</dbReference>
<dbReference type="InterPro" id="IPR030386">
    <property type="entry name" value="G_GB1_RHD3_dom"/>
</dbReference>
<keyword evidence="8" id="KW-0472">Membrane</keyword>
<keyword evidence="2" id="KW-0547">Nucleotide-binding</keyword>
<reference evidence="10" key="3">
    <citation type="submission" date="2025-09" db="UniProtKB">
        <authorList>
            <consortium name="Ensembl"/>
        </authorList>
    </citation>
    <scope>IDENTIFICATION</scope>
</reference>
<keyword evidence="3" id="KW-0378">Hydrolase</keyword>
<feature type="domain" description="GB1/RHD3-type G" evidence="9">
    <location>
        <begin position="1"/>
        <end position="197"/>
    </location>
</feature>
<reference evidence="10" key="2">
    <citation type="submission" date="2025-08" db="UniProtKB">
        <authorList>
            <consortium name="Ensembl"/>
        </authorList>
    </citation>
    <scope>IDENTIFICATION</scope>
</reference>
<dbReference type="GO" id="GO:0003924">
    <property type="term" value="F:GTPase activity"/>
    <property type="evidence" value="ECO:0007669"/>
    <property type="project" value="InterPro"/>
</dbReference>
<dbReference type="EMBL" id="LWLT01000004">
    <property type="status" value="NOT_ANNOTATED_CDS"/>
    <property type="molecule type" value="Genomic_DNA"/>
</dbReference>
<dbReference type="GO" id="GO:0046718">
    <property type="term" value="P:symbiont entry into host cell"/>
    <property type="evidence" value="ECO:0007669"/>
    <property type="project" value="Ensembl"/>
</dbReference>
<evidence type="ECO:0000313" key="10">
    <source>
        <dbReference type="Ensembl" id="ENSCHIP00000028353.1"/>
    </source>
</evidence>
<evidence type="ECO:0000256" key="2">
    <source>
        <dbReference type="ARBA" id="ARBA00022741"/>
    </source>
</evidence>
<dbReference type="Proteomes" id="UP000291000">
    <property type="component" value="Chromosome 3"/>
</dbReference>
<dbReference type="GO" id="GO:0000139">
    <property type="term" value="C:Golgi membrane"/>
    <property type="evidence" value="ECO:0007669"/>
    <property type="project" value="Ensembl"/>
</dbReference>
<dbReference type="SUPFAM" id="SSF48340">
    <property type="entry name" value="Interferon-induced guanylate-binding protein 1 (GBP1), C-terminal domain"/>
    <property type="match status" value="1"/>
</dbReference>
<gene>
    <name evidence="10" type="primary">GBP2</name>
</gene>
<sequence>MWCMPHPKKPDHTLVLLDTEGLGDVEKGDNQNDSWIFVLVVLLSSTFVYNSMGIINQQAMDQLHYMTELTSRIRAKSLPDEHEVQDSANFVSFFPDFVWTLRDFSLELILDGQPITADKYLEYSLKLKQGNDKKIKNFNEPRLCIRKFFPEKKCFIFDAPAHRRCLSHLDQLQEEDLNPEFREQVADFCFYILSHSKAKTLSGGITVNGPRLESLVLTYVSSISSGDLPCMESAVLALAEIENLAAVQKAIAHYDEQMGQKLKLPTETFQELLDLHSATEKEAIEVFMKHSFKDVDQVFQKKLGDKLQAKLDDFCKQNMKASSDYCMALIQDSFHPLYEDVKQGTFSKPGCYYIFIKKMNELKDKYHQVPRKGVQTLRKYLDSKEGVVDALLETDQSLTEKEKEIEVECMKSEAAEAANKMLEEMQKKNEQMMQEKEASYQEHVRQLTEKMEKERPQLIADQERVLALKLQEQERLLQEGFQKESMKLHVEIVYLKKKQEEPLPCNIL</sequence>
<keyword evidence="1" id="KW-0399">Innate immunity</keyword>
<keyword evidence="8" id="KW-0812">Transmembrane</keyword>
<evidence type="ECO:0000256" key="7">
    <source>
        <dbReference type="SAM" id="Coils"/>
    </source>
</evidence>
<dbReference type="FunFam" id="1.20.1000.10:FF:000001">
    <property type="entry name" value="Guanylate binding protein 1"/>
    <property type="match status" value="1"/>
</dbReference>
<evidence type="ECO:0000259" key="9">
    <source>
        <dbReference type="PROSITE" id="PS51715"/>
    </source>
</evidence>
<dbReference type="Bgee" id="ENSCHIG00000023910">
    <property type="expression patterns" value="Expressed in thymus and 18 other cell types or tissues"/>
</dbReference>
<accession>A0A452FW54</accession>
<dbReference type="InterPro" id="IPR027417">
    <property type="entry name" value="P-loop_NTPase"/>
</dbReference>
<dbReference type="CDD" id="cd16269">
    <property type="entry name" value="GBP_C"/>
    <property type="match status" value="1"/>
</dbReference>
<dbReference type="GO" id="GO:0005654">
    <property type="term" value="C:nucleoplasm"/>
    <property type="evidence" value="ECO:0007669"/>
    <property type="project" value="Ensembl"/>
</dbReference>
<dbReference type="InterPro" id="IPR036543">
    <property type="entry name" value="Guanylate-bd_C_sf"/>
</dbReference>
<dbReference type="GO" id="GO:0048471">
    <property type="term" value="C:perinuclear region of cytoplasm"/>
    <property type="evidence" value="ECO:0007669"/>
    <property type="project" value="Ensembl"/>
</dbReference>
<dbReference type="STRING" id="9925.ENSCHIP00000028353"/>
<dbReference type="InterPro" id="IPR003191">
    <property type="entry name" value="Guanylate-bd/ATL_C"/>
</dbReference>
<dbReference type="GO" id="GO:0042803">
    <property type="term" value="F:protein homodimerization activity"/>
    <property type="evidence" value="ECO:0007669"/>
    <property type="project" value="Ensembl"/>
</dbReference>
<name>A0A452FW54_CAPHI</name>
<dbReference type="GO" id="GO:0004866">
    <property type="term" value="F:endopeptidase inhibitor activity"/>
    <property type="evidence" value="ECO:0007669"/>
    <property type="project" value="Ensembl"/>
</dbReference>
<evidence type="ECO:0000256" key="5">
    <source>
        <dbReference type="ARBA" id="ARBA00023134"/>
    </source>
</evidence>
<organism evidence="10 11">
    <name type="scientific">Capra hircus</name>
    <name type="common">Goat</name>
    <dbReference type="NCBI Taxonomy" id="9925"/>
    <lineage>
        <taxon>Eukaryota</taxon>
        <taxon>Metazoa</taxon>
        <taxon>Chordata</taxon>
        <taxon>Craniata</taxon>
        <taxon>Vertebrata</taxon>
        <taxon>Euteleostomi</taxon>
        <taxon>Mammalia</taxon>
        <taxon>Eutheria</taxon>
        <taxon>Laurasiatheria</taxon>
        <taxon>Artiodactyla</taxon>
        <taxon>Ruminantia</taxon>
        <taxon>Pecora</taxon>
        <taxon>Bovidae</taxon>
        <taxon>Caprinae</taxon>
        <taxon>Capra</taxon>
    </lineage>
</organism>
<dbReference type="GO" id="GO:0071356">
    <property type="term" value="P:cellular response to tumor necrosis factor"/>
    <property type="evidence" value="ECO:0007669"/>
    <property type="project" value="Ensembl"/>
</dbReference>
<keyword evidence="8" id="KW-1133">Transmembrane helix</keyword>
<dbReference type="SUPFAM" id="SSF52540">
    <property type="entry name" value="P-loop containing nucleoside triphosphate hydrolases"/>
    <property type="match status" value="1"/>
</dbReference>
<dbReference type="GO" id="GO:0051604">
    <property type="term" value="P:protein maturation"/>
    <property type="evidence" value="ECO:0007669"/>
    <property type="project" value="Ensembl"/>
</dbReference>
<comment type="similarity">
    <text evidence="6">Belongs to the TRAFAC class dynamin-like GTPase superfamily. GB1/RHD3 GTPase family.</text>
</comment>
<dbReference type="GO" id="GO:0005525">
    <property type="term" value="F:GTP binding"/>
    <property type="evidence" value="ECO:0007669"/>
    <property type="project" value="UniProtKB-KW"/>
</dbReference>
<dbReference type="AlphaFoldDB" id="A0A452FW54"/>
<proteinExistence type="inferred from homology"/>
<dbReference type="GO" id="GO:0005829">
    <property type="term" value="C:cytosol"/>
    <property type="evidence" value="ECO:0007669"/>
    <property type="project" value="Ensembl"/>
</dbReference>
<evidence type="ECO:0000313" key="11">
    <source>
        <dbReference type="Proteomes" id="UP000291000"/>
    </source>
</evidence>
<keyword evidence="4" id="KW-0391">Immunity</keyword>
<keyword evidence="5" id="KW-0342">GTP-binding</keyword>
<dbReference type="InterPro" id="IPR015894">
    <property type="entry name" value="Guanylate-bd_N"/>
</dbReference>
<dbReference type="InterPro" id="IPR037684">
    <property type="entry name" value="GBP_C"/>
</dbReference>
<dbReference type="GO" id="GO:0071347">
    <property type="term" value="P:cellular response to interleukin-1"/>
    <property type="evidence" value="ECO:0007669"/>
    <property type="project" value="Ensembl"/>
</dbReference>
<keyword evidence="7" id="KW-0175">Coiled coil</keyword>
<feature type="coiled-coil region" evidence="7">
    <location>
        <begin position="400"/>
        <end position="453"/>
    </location>
</feature>
<evidence type="ECO:0000256" key="1">
    <source>
        <dbReference type="ARBA" id="ARBA00022588"/>
    </source>
</evidence>
<dbReference type="OMA" id="QPTCHIL"/>